<organism evidence="3">
    <name type="scientific">bioreactor metagenome</name>
    <dbReference type="NCBI Taxonomy" id="1076179"/>
    <lineage>
        <taxon>unclassified sequences</taxon>
        <taxon>metagenomes</taxon>
        <taxon>ecological metagenomes</taxon>
    </lineage>
</organism>
<dbReference type="InterPro" id="IPR036291">
    <property type="entry name" value="NAD(P)-bd_dom_sf"/>
</dbReference>
<dbReference type="Pfam" id="PF02080">
    <property type="entry name" value="TrkA_C"/>
    <property type="match status" value="1"/>
</dbReference>
<dbReference type="PANTHER" id="PTHR43833:SF7">
    <property type="entry name" value="KTR SYSTEM POTASSIUM UPTAKE PROTEIN C"/>
    <property type="match status" value="1"/>
</dbReference>
<dbReference type="Pfam" id="PF02254">
    <property type="entry name" value="TrkA_N"/>
    <property type="match status" value="1"/>
</dbReference>
<accession>A0A644Z5Z1</accession>
<dbReference type="EMBL" id="VSSQ01007559">
    <property type="protein sequence ID" value="MPM36286.1"/>
    <property type="molecule type" value="Genomic_DNA"/>
</dbReference>
<protein>
    <submittedName>
        <fullName evidence="3">Ktr system potassium uptake protein A</fullName>
    </submittedName>
</protein>
<proteinExistence type="predicted"/>
<dbReference type="PANTHER" id="PTHR43833">
    <property type="entry name" value="POTASSIUM CHANNEL PROTEIN 2-RELATED-RELATED"/>
    <property type="match status" value="1"/>
</dbReference>
<dbReference type="PROSITE" id="PS51202">
    <property type="entry name" value="RCK_C"/>
    <property type="match status" value="1"/>
</dbReference>
<dbReference type="SUPFAM" id="SSF116726">
    <property type="entry name" value="TrkA C-terminal domain-like"/>
    <property type="match status" value="1"/>
</dbReference>
<evidence type="ECO:0000313" key="3">
    <source>
        <dbReference type="EMBL" id="MPM36286.1"/>
    </source>
</evidence>
<dbReference type="AlphaFoldDB" id="A0A644Z5Z1"/>
<dbReference type="Gene3D" id="3.40.50.720">
    <property type="entry name" value="NAD(P)-binding Rossmann-like Domain"/>
    <property type="match status" value="1"/>
</dbReference>
<dbReference type="GO" id="GO:0008324">
    <property type="term" value="F:monoatomic cation transmembrane transporter activity"/>
    <property type="evidence" value="ECO:0007669"/>
    <property type="project" value="InterPro"/>
</dbReference>
<dbReference type="SUPFAM" id="SSF51735">
    <property type="entry name" value="NAD(P)-binding Rossmann-fold domains"/>
    <property type="match status" value="1"/>
</dbReference>
<feature type="domain" description="RCK N-terminal" evidence="1">
    <location>
        <begin position="5"/>
        <end position="120"/>
    </location>
</feature>
<dbReference type="InterPro" id="IPR050721">
    <property type="entry name" value="Trk_Ktr_HKT_K-transport"/>
</dbReference>
<sequence length="219" mass="24381">MEKKKKQYVVLGMGRFGISVARTLYGLGHDVLGIDKDEEIIQSLSNELTHIVAADVLDEEIYRTLGLRNFDVAVVAVRDLEPSVMCTLMLKECGVPFIIAKASTSLHGRMLDKIGADKVIYPERDMGIRVGHNLADSNIVDYIELVDNLSIMEIETPKTMVGKSLSEAELRRLYNVTVVALRRNGQILVNPDPNDKIKEGDVMVILETRDSVKALESKI</sequence>
<dbReference type="GO" id="GO:0006813">
    <property type="term" value="P:potassium ion transport"/>
    <property type="evidence" value="ECO:0007669"/>
    <property type="project" value="InterPro"/>
</dbReference>
<dbReference type="InterPro" id="IPR036721">
    <property type="entry name" value="RCK_C_sf"/>
</dbReference>
<dbReference type="InterPro" id="IPR006037">
    <property type="entry name" value="RCK_C"/>
</dbReference>
<dbReference type="InterPro" id="IPR003148">
    <property type="entry name" value="RCK_N"/>
</dbReference>
<dbReference type="PROSITE" id="PS51201">
    <property type="entry name" value="RCK_N"/>
    <property type="match status" value="1"/>
</dbReference>
<comment type="caution">
    <text evidence="3">The sequence shown here is derived from an EMBL/GenBank/DDBJ whole genome shotgun (WGS) entry which is preliminary data.</text>
</comment>
<evidence type="ECO:0000259" key="2">
    <source>
        <dbReference type="PROSITE" id="PS51202"/>
    </source>
</evidence>
<dbReference type="Gene3D" id="3.30.70.1450">
    <property type="entry name" value="Regulator of K+ conductance, C-terminal domain"/>
    <property type="match status" value="1"/>
</dbReference>
<evidence type="ECO:0000259" key="1">
    <source>
        <dbReference type="PROSITE" id="PS51201"/>
    </source>
</evidence>
<reference evidence="3" key="1">
    <citation type="submission" date="2019-08" db="EMBL/GenBank/DDBJ databases">
        <authorList>
            <person name="Kucharzyk K."/>
            <person name="Murdoch R.W."/>
            <person name="Higgins S."/>
            <person name="Loffler F."/>
        </authorList>
    </citation>
    <scope>NUCLEOTIDE SEQUENCE</scope>
</reference>
<feature type="domain" description="RCK C-terminal" evidence="2">
    <location>
        <begin position="137"/>
        <end position="219"/>
    </location>
</feature>
<gene>
    <name evidence="3" type="primary">ktrA_17</name>
    <name evidence="3" type="ORF">SDC9_82881</name>
</gene>
<name>A0A644Z5Z1_9ZZZZ</name>